<dbReference type="InterPro" id="IPR025827">
    <property type="entry name" value="Zn_ribbon_recom_dom"/>
</dbReference>
<feature type="domain" description="Recombinase" evidence="3">
    <location>
        <begin position="178"/>
        <end position="304"/>
    </location>
</feature>
<dbReference type="Gene3D" id="3.90.1750.20">
    <property type="entry name" value="Putative Large Serine Recombinase, Chain B, Domain 2"/>
    <property type="match status" value="1"/>
</dbReference>
<dbReference type="SUPFAM" id="SSF53041">
    <property type="entry name" value="Resolvase-like"/>
    <property type="match status" value="1"/>
</dbReference>
<dbReference type="InterPro" id="IPR038109">
    <property type="entry name" value="DNA_bind_recomb_sf"/>
</dbReference>
<dbReference type="PANTHER" id="PTHR30461:SF23">
    <property type="entry name" value="DNA RECOMBINASE-RELATED"/>
    <property type="match status" value="1"/>
</dbReference>
<evidence type="ECO:0000256" key="1">
    <source>
        <dbReference type="SAM" id="Coils"/>
    </source>
</evidence>
<gene>
    <name evidence="4" type="ORF">EFD62_04775</name>
</gene>
<accession>A0A4Q0I6R0</accession>
<dbReference type="EMBL" id="RLII01000003">
    <property type="protein sequence ID" value="RXE60073.1"/>
    <property type="molecule type" value="Genomic_DNA"/>
</dbReference>
<feature type="domain" description="Resolvase/invertase-type recombinase catalytic" evidence="2">
    <location>
        <begin position="25"/>
        <end position="171"/>
    </location>
</feature>
<dbReference type="PANTHER" id="PTHR30461">
    <property type="entry name" value="DNA-INVERTASE FROM LAMBDOID PROPHAGE"/>
    <property type="match status" value="1"/>
</dbReference>
<evidence type="ECO:0000313" key="5">
    <source>
        <dbReference type="Proteomes" id="UP000289166"/>
    </source>
</evidence>
<name>A0A4Q0I6R0_9FIRM</name>
<dbReference type="InterPro" id="IPR011109">
    <property type="entry name" value="DNA_bind_recombinase_dom"/>
</dbReference>
<keyword evidence="1" id="KW-0175">Coiled coil</keyword>
<evidence type="ECO:0000259" key="3">
    <source>
        <dbReference type="PROSITE" id="PS51737"/>
    </source>
</evidence>
<dbReference type="PROSITE" id="PS51737">
    <property type="entry name" value="RECOMBINASE_DNA_BIND"/>
    <property type="match status" value="1"/>
</dbReference>
<dbReference type="OrthoDB" id="1094757at2"/>
<comment type="caution">
    <text evidence="4">The sequence shown here is derived from an EMBL/GenBank/DDBJ whole genome shotgun (WGS) entry which is preliminary data.</text>
</comment>
<dbReference type="AlphaFoldDB" id="A0A4Q0I6R0"/>
<dbReference type="Gene3D" id="3.40.50.1390">
    <property type="entry name" value="Resolvase, N-terminal catalytic domain"/>
    <property type="match status" value="1"/>
</dbReference>
<keyword evidence="5" id="KW-1185">Reference proteome</keyword>
<feature type="coiled-coil region" evidence="1">
    <location>
        <begin position="371"/>
        <end position="456"/>
    </location>
</feature>
<dbReference type="InterPro" id="IPR050639">
    <property type="entry name" value="SSR_resolvase"/>
</dbReference>
<dbReference type="Pfam" id="PF13408">
    <property type="entry name" value="Zn_ribbon_recom"/>
    <property type="match status" value="1"/>
</dbReference>
<dbReference type="GO" id="GO:0000150">
    <property type="term" value="F:DNA strand exchange activity"/>
    <property type="evidence" value="ECO:0007669"/>
    <property type="project" value="InterPro"/>
</dbReference>
<reference evidence="5" key="1">
    <citation type="submission" date="2018-11" db="EMBL/GenBank/DDBJ databases">
        <title>Genome sequencing of a novel mesophilic and cellulolytic organism within the genus Hungateiclostridium.</title>
        <authorList>
            <person name="Rettenmaier R."/>
            <person name="Liebl W."/>
            <person name="Zverlov V."/>
        </authorList>
    </citation>
    <scope>NUCLEOTIDE SEQUENCE [LARGE SCALE GENOMIC DNA]</scope>
    <source>
        <strain evidence="5">N2K1</strain>
    </source>
</reference>
<protein>
    <submittedName>
        <fullName evidence="4">Recombinase</fullName>
    </submittedName>
</protein>
<evidence type="ECO:0000313" key="4">
    <source>
        <dbReference type="EMBL" id="RXE60073.1"/>
    </source>
</evidence>
<evidence type="ECO:0000259" key="2">
    <source>
        <dbReference type="PROSITE" id="PS51736"/>
    </source>
</evidence>
<dbReference type="PROSITE" id="PS51736">
    <property type="entry name" value="RECOMBINASES_3"/>
    <property type="match status" value="1"/>
</dbReference>
<dbReference type="Pfam" id="PF07508">
    <property type="entry name" value="Recombinase"/>
    <property type="match status" value="1"/>
</dbReference>
<organism evidence="4 5">
    <name type="scientific">Acetivibrio mesophilus</name>
    <dbReference type="NCBI Taxonomy" id="2487273"/>
    <lineage>
        <taxon>Bacteria</taxon>
        <taxon>Bacillati</taxon>
        <taxon>Bacillota</taxon>
        <taxon>Clostridia</taxon>
        <taxon>Eubacteriales</taxon>
        <taxon>Oscillospiraceae</taxon>
        <taxon>Acetivibrio</taxon>
    </lineage>
</organism>
<dbReference type="InterPro" id="IPR036162">
    <property type="entry name" value="Resolvase-like_N_sf"/>
</dbReference>
<dbReference type="SMART" id="SM00857">
    <property type="entry name" value="Resolvase"/>
    <property type="match status" value="1"/>
</dbReference>
<dbReference type="InterPro" id="IPR006119">
    <property type="entry name" value="Resolv_N"/>
</dbReference>
<dbReference type="Proteomes" id="UP000289166">
    <property type="component" value="Unassembled WGS sequence"/>
</dbReference>
<sequence length="529" mass="61884">MNWYRKAKGRGDVLIRNDEVFIVYKAGIYVRESRDDNEENYETIETQRDLLIDYVKKNELGEIKGIYIDDNVSGSGFERKGIEELKRDVLEGRINLLVLKDLSRLGRNNAKTLLFLDFLEENGVRVVTFDGRYDSLKDNDIVGIETWFNERYILDISRKIRTNLRFKIQKGEYIGHAPFGYEKSPYEKNRLIVNKEQADIVRRIYSLYREGYGYSYIAGILNSEGIASPSKGLWNSIAIRRILLSRVYTGDTVQGVSEKISFKSKKTRRLPENRWVITENTHEPIVSKEEYEEIQRIRNNKNVRTGPHKGTIHVFRSSIFCGACGSIMFARKRDNRPMGYICSSYGKDGRAACTSHSIREKDLCEVVLEDITRLLKDEKAVKKIMQKLENNEMMEDYEALRKKLLKQLETKQKQQEILYQDKLENKISESLFLRMNQQIENRISAIKQEISQLEARKTESHDLCDRVFELKNYIANNGITNEIVKIMINRIIVFDKGDNYEEEKWKLNLSSMEKGYIELYGAVLIEYSF</sequence>
<dbReference type="Pfam" id="PF00239">
    <property type="entry name" value="Resolvase"/>
    <property type="match status" value="1"/>
</dbReference>
<proteinExistence type="predicted"/>
<dbReference type="GO" id="GO:0003677">
    <property type="term" value="F:DNA binding"/>
    <property type="evidence" value="ECO:0007669"/>
    <property type="project" value="InterPro"/>
</dbReference>